<feature type="compositionally biased region" description="Basic and acidic residues" evidence="4">
    <location>
        <begin position="243"/>
        <end position="254"/>
    </location>
</feature>
<evidence type="ECO:0000259" key="7">
    <source>
        <dbReference type="PROSITE" id="PS01180"/>
    </source>
</evidence>
<feature type="region of interest" description="Disordered" evidence="4">
    <location>
        <begin position="391"/>
        <end position="413"/>
    </location>
</feature>
<dbReference type="InterPro" id="IPR035914">
    <property type="entry name" value="Sperma_CUB_dom_sf"/>
</dbReference>
<reference evidence="8 9" key="1">
    <citation type="submission" date="2022-05" db="EMBL/GenBank/DDBJ databases">
        <authorList>
            <consortium name="Genoscope - CEA"/>
            <person name="William W."/>
        </authorList>
    </citation>
    <scope>NUCLEOTIDE SEQUENCE [LARGE SCALE GENOMIC DNA]</scope>
</reference>
<evidence type="ECO:0000256" key="2">
    <source>
        <dbReference type="ARBA" id="ARBA00023157"/>
    </source>
</evidence>
<feature type="compositionally biased region" description="Polar residues" evidence="4">
    <location>
        <begin position="399"/>
        <end position="413"/>
    </location>
</feature>
<dbReference type="Pfam" id="PF00431">
    <property type="entry name" value="CUB"/>
    <property type="match status" value="1"/>
</dbReference>
<keyword evidence="5" id="KW-0472">Membrane</keyword>
<feature type="transmembrane region" description="Helical" evidence="5">
    <location>
        <begin position="166"/>
        <end position="184"/>
    </location>
</feature>
<keyword evidence="5" id="KW-0812">Transmembrane</keyword>
<organism evidence="8 9">
    <name type="scientific">Porites lobata</name>
    <dbReference type="NCBI Taxonomy" id="104759"/>
    <lineage>
        <taxon>Eukaryota</taxon>
        <taxon>Metazoa</taxon>
        <taxon>Cnidaria</taxon>
        <taxon>Anthozoa</taxon>
        <taxon>Hexacorallia</taxon>
        <taxon>Scleractinia</taxon>
        <taxon>Fungiina</taxon>
        <taxon>Poritidae</taxon>
        <taxon>Porites</taxon>
    </lineage>
</organism>
<feature type="region of interest" description="Disordered" evidence="4">
    <location>
        <begin position="266"/>
        <end position="297"/>
    </location>
</feature>
<evidence type="ECO:0000256" key="5">
    <source>
        <dbReference type="SAM" id="Phobius"/>
    </source>
</evidence>
<comment type="caution">
    <text evidence="3">Lacks conserved residue(s) required for the propagation of feature annotation.</text>
</comment>
<accession>A0ABN8RB11</accession>
<evidence type="ECO:0000256" key="6">
    <source>
        <dbReference type="SAM" id="SignalP"/>
    </source>
</evidence>
<evidence type="ECO:0000256" key="3">
    <source>
        <dbReference type="PROSITE-ProRule" id="PRU00059"/>
    </source>
</evidence>
<proteinExistence type="predicted"/>
<keyword evidence="1" id="KW-0677">Repeat</keyword>
<dbReference type="EMBL" id="CALNXK010000205">
    <property type="protein sequence ID" value="CAH3175829.1"/>
    <property type="molecule type" value="Genomic_DNA"/>
</dbReference>
<evidence type="ECO:0000256" key="4">
    <source>
        <dbReference type="SAM" id="MobiDB-lite"/>
    </source>
</evidence>
<keyword evidence="6" id="KW-0732">Signal</keyword>
<keyword evidence="2" id="KW-1015">Disulfide bond</keyword>
<dbReference type="SMART" id="SM00042">
    <property type="entry name" value="CUB"/>
    <property type="match status" value="1"/>
</dbReference>
<protein>
    <recommendedName>
        <fullName evidence="7">CUB domain-containing protein</fullName>
    </recommendedName>
</protein>
<dbReference type="PROSITE" id="PS01180">
    <property type="entry name" value="CUB"/>
    <property type="match status" value="1"/>
</dbReference>
<dbReference type="PANTHER" id="PTHR24251:SF40">
    <property type="entry name" value="CUB DOMAIN-CONTAINING PROTEIN"/>
    <property type="match status" value="1"/>
</dbReference>
<dbReference type="CDD" id="cd00041">
    <property type="entry name" value="CUB"/>
    <property type="match status" value="1"/>
</dbReference>
<gene>
    <name evidence="8" type="ORF">PLOB_00017314</name>
</gene>
<comment type="caution">
    <text evidence="8">The sequence shown here is derived from an EMBL/GenBank/DDBJ whole genome shotgun (WGS) entry which is preliminary data.</text>
</comment>
<evidence type="ECO:0000313" key="8">
    <source>
        <dbReference type="EMBL" id="CAH3175829.1"/>
    </source>
</evidence>
<dbReference type="SUPFAM" id="SSF49854">
    <property type="entry name" value="Spermadhesin, CUB domain"/>
    <property type="match status" value="1"/>
</dbReference>
<dbReference type="InterPro" id="IPR000859">
    <property type="entry name" value="CUB_dom"/>
</dbReference>
<keyword evidence="5" id="KW-1133">Transmembrane helix</keyword>
<evidence type="ECO:0000256" key="1">
    <source>
        <dbReference type="ARBA" id="ARBA00022737"/>
    </source>
</evidence>
<feature type="region of interest" description="Disordered" evidence="4">
    <location>
        <begin position="228"/>
        <end position="254"/>
    </location>
</feature>
<dbReference type="Proteomes" id="UP001159405">
    <property type="component" value="Unassembled WGS sequence"/>
</dbReference>
<feature type="signal peptide" evidence="6">
    <location>
        <begin position="1"/>
        <end position="30"/>
    </location>
</feature>
<feature type="chain" id="PRO_5045709075" description="CUB domain-containing protein" evidence="6">
    <location>
        <begin position="31"/>
        <end position="437"/>
    </location>
</feature>
<dbReference type="Gene3D" id="2.60.120.290">
    <property type="entry name" value="Spermadhesin, CUB domain"/>
    <property type="match status" value="1"/>
</dbReference>
<keyword evidence="9" id="KW-1185">Reference proteome</keyword>
<dbReference type="PANTHER" id="PTHR24251">
    <property type="entry name" value="OVOCHYMASE-RELATED"/>
    <property type="match status" value="1"/>
</dbReference>
<evidence type="ECO:0000313" key="9">
    <source>
        <dbReference type="Proteomes" id="UP001159405"/>
    </source>
</evidence>
<name>A0ABN8RB11_9CNID</name>
<sequence length="437" mass="47273">MEVSRDHLFIKLNLFLAVIAILLDCSLVEGECGTHLTSTAGTIQSPNYPKPYPPGQQCTWTVSVSGSVENIKISFSTFKLKPKPAGGQCVDYVAIYSLLLNRDKDTKMKGKFCGDSKPLSMTITQSSMTVQFVSDSADSDSYTGFSLYYKANFKDDTASKVSQTTVGIIAAIFCAVVFVGVGMLRCIMIGACNVCNAPNPPQERQVMGTNDSYTFRADFPPSYSTVLRHPERFPSPESSPQFRELRNGETARDSHSAALGHGATFELQSSSSESDDDDDGTAPPPYPGNVHEDQAGVSRVSNLVRPTVEDGTNEHNVTAVREIPSLAVIMANEQIPTGDSPQDPLADLPILSRPIYSFDAANSMNRNEGVALSSQTCGSGNDEQIQSAASAQDPLLDQPTLSRTSRNDTDSSLSRAEELELLQTHVSHDDNTEEFTV</sequence>
<feature type="domain" description="CUB" evidence="7">
    <location>
        <begin position="32"/>
        <end position="152"/>
    </location>
</feature>